<comment type="caution">
    <text evidence="2">The sequence shown here is derived from an EMBL/GenBank/DDBJ whole genome shotgun (WGS) entry which is preliminary data.</text>
</comment>
<dbReference type="Proteomes" id="UP000003773">
    <property type="component" value="Unassembled WGS sequence"/>
</dbReference>
<sequence>MAPKHIPTAAIDAAIVFANLLCFIQDIIVHLSSSYRTALAR</sequence>
<dbReference type="HOGENOM" id="CLU_3266368_0_0_11"/>
<keyword evidence="1" id="KW-1133">Transmembrane helix</keyword>
<name>A7A8P0_BIFAD</name>
<accession>A7A8P0</accession>
<organism evidence="2 3">
    <name type="scientific">Bifidobacterium adolescentis L2-32</name>
    <dbReference type="NCBI Taxonomy" id="411481"/>
    <lineage>
        <taxon>Bacteria</taxon>
        <taxon>Bacillati</taxon>
        <taxon>Actinomycetota</taxon>
        <taxon>Actinomycetes</taxon>
        <taxon>Bifidobacteriales</taxon>
        <taxon>Bifidobacteriaceae</taxon>
        <taxon>Bifidobacterium</taxon>
    </lineage>
</organism>
<feature type="transmembrane region" description="Helical" evidence="1">
    <location>
        <begin position="6"/>
        <end position="31"/>
    </location>
</feature>
<dbReference type="EMBL" id="AAXD02000074">
    <property type="protein sequence ID" value="EDN82105.1"/>
    <property type="molecule type" value="Genomic_DNA"/>
</dbReference>
<proteinExistence type="predicted"/>
<keyword evidence="1" id="KW-0812">Transmembrane</keyword>
<evidence type="ECO:0000256" key="1">
    <source>
        <dbReference type="SAM" id="Phobius"/>
    </source>
</evidence>
<reference evidence="2 3" key="1">
    <citation type="submission" date="2007-04" db="EMBL/GenBank/DDBJ databases">
        <authorList>
            <person name="Fulton L."/>
            <person name="Clifton S."/>
            <person name="Fulton B."/>
            <person name="Xu J."/>
            <person name="Minx P."/>
            <person name="Pepin K.H."/>
            <person name="Johnson M."/>
            <person name="Thiruvilangam P."/>
            <person name="Bhonagiri V."/>
            <person name="Nash W.E."/>
            <person name="Mardis E.R."/>
            <person name="Wilson R.K."/>
        </authorList>
    </citation>
    <scope>NUCLEOTIDE SEQUENCE [LARGE SCALE GENOMIC DNA]</scope>
    <source>
        <strain evidence="2 3">L2-32</strain>
    </source>
</reference>
<evidence type="ECO:0000313" key="2">
    <source>
        <dbReference type="EMBL" id="EDN82105.1"/>
    </source>
</evidence>
<dbReference type="AlphaFoldDB" id="A7A8P0"/>
<keyword evidence="1" id="KW-0472">Membrane</keyword>
<protein>
    <submittedName>
        <fullName evidence="2">Uncharacterized protein</fullName>
    </submittedName>
</protein>
<gene>
    <name evidence="2" type="ORF">BIFADO_02232</name>
</gene>
<reference evidence="2 3" key="2">
    <citation type="submission" date="2007-05" db="EMBL/GenBank/DDBJ databases">
        <title>Draft genome sequence of Bifidobacterium adolescentis (L2-32).</title>
        <authorList>
            <person name="Sudarsanam P."/>
            <person name="Ley R."/>
            <person name="Guruge J."/>
            <person name="Turnbaugh P.J."/>
            <person name="Mahowald M."/>
            <person name="Liep D."/>
            <person name="Gordon J."/>
        </authorList>
    </citation>
    <scope>NUCLEOTIDE SEQUENCE [LARGE SCALE GENOMIC DNA]</scope>
    <source>
        <strain evidence="2 3">L2-32</strain>
    </source>
</reference>
<evidence type="ECO:0000313" key="3">
    <source>
        <dbReference type="Proteomes" id="UP000003773"/>
    </source>
</evidence>